<protein>
    <recommendedName>
        <fullName evidence="7">50S ribosomal protein L1</fullName>
    </recommendedName>
</protein>
<keyword evidence="5" id="KW-0687">Ribonucleoprotein</keyword>
<gene>
    <name evidence="6" type="ORF">METZ01_LOCUS174670</name>
</gene>
<dbReference type="PANTHER" id="PTHR36427:SF3">
    <property type="entry name" value="LARGE RIBOSOMAL SUBUNIT PROTEIN UL1M"/>
    <property type="match status" value="1"/>
</dbReference>
<dbReference type="GO" id="GO:0015934">
    <property type="term" value="C:large ribosomal subunit"/>
    <property type="evidence" value="ECO:0007669"/>
    <property type="project" value="InterPro"/>
</dbReference>
<dbReference type="Pfam" id="PF00687">
    <property type="entry name" value="Ribosomal_L1"/>
    <property type="match status" value="1"/>
</dbReference>
<dbReference type="FunFam" id="3.40.50.790:FF:000001">
    <property type="entry name" value="50S ribosomal protein L1"/>
    <property type="match status" value="1"/>
</dbReference>
<evidence type="ECO:0000256" key="1">
    <source>
        <dbReference type="ARBA" id="ARBA00010531"/>
    </source>
</evidence>
<dbReference type="Gene3D" id="3.30.190.20">
    <property type="match status" value="1"/>
</dbReference>
<dbReference type="InterPro" id="IPR005878">
    <property type="entry name" value="Ribosom_uL1_bac-type"/>
</dbReference>
<evidence type="ECO:0008006" key="7">
    <source>
        <dbReference type="Google" id="ProtNLM"/>
    </source>
</evidence>
<comment type="similarity">
    <text evidence="1">Belongs to the universal ribosomal protein uL1 family.</text>
</comment>
<keyword evidence="2" id="KW-0699">rRNA-binding</keyword>
<dbReference type="CDD" id="cd00403">
    <property type="entry name" value="Ribosomal_L1"/>
    <property type="match status" value="1"/>
</dbReference>
<dbReference type="NCBIfam" id="TIGR01169">
    <property type="entry name" value="rplA_bact"/>
    <property type="match status" value="1"/>
</dbReference>
<dbReference type="InterPro" id="IPR023673">
    <property type="entry name" value="Ribosomal_uL1_CS"/>
</dbReference>
<dbReference type="InterPro" id="IPR028364">
    <property type="entry name" value="Ribosomal_uL1/biogenesis"/>
</dbReference>
<evidence type="ECO:0000256" key="2">
    <source>
        <dbReference type="ARBA" id="ARBA00022730"/>
    </source>
</evidence>
<proteinExistence type="inferred from homology"/>
<dbReference type="InterPro" id="IPR016095">
    <property type="entry name" value="Ribosomal_uL1_3-a/b-sand"/>
</dbReference>
<accession>A0A382C6W6</accession>
<evidence type="ECO:0000313" key="6">
    <source>
        <dbReference type="EMBL" id="SVB21816.1"/>
    </source>
</evidence>
<dbReference type="PIRSF" id="PIRSF002155">
    <property type="entry name" value="Ribosomal_L1"/>
    <property type="match status" value="1"/>
</dbReference>
<keyword evidence="3" id="KW-0694">RNA-binding</keyword>
<dbReference type="PANTHER" id="PTHR36427">
    <property type="entry name" value="54S RIBOSOMAL PROTEIN L1, MITOCHONDRIAL"/>
    <property type="match status" value="1"/>
</dbReference>
<evidence type="ECO:0000256" key="5">
    <source>
        <dbReference type="ARBA" id="ARBA00023274"/>
    </source>
</evidence>
<reference evidence="6" key="1">
    <citation type="submission" date="2018-05" db="EMBL/GenBank/DDBJ databases">
        <authorList>
            <person name="Lanie J.A."/>
            <person name="Ng W.-L."/>
            <person name="Kazmierczak K.M."/>
            <person name="Andrzejewski T.M."/>
            <person name="Davidsen T.M."/>
            <person name="Wayne K.J."/>
            <person name="Tettelin H."/>
            <person name="Glass J.I."/>
            <person name="Rusch D."/>
            <person name="Podicherti R."/>
            <person name="Tsui H.-C.T."/>
            <person name="Winkler M.E."/>
        </authorList>
    </citation>
    <scope>NUCLEOTIDE SEQUENCE</scope>
</reference>
<dbReference type="HAMAP" id="MF_01318_B">
    <property type="entry name" value="Ribosomal_uL1_B"/>
    <property type="match status" value="1"/>
</dbReference>
<dbReference type="InterPro" id="IPR002143">
    <property type="entry name" value="Ribosomal_uL1"/>
</dbReference>
<dbReference type="InterPro" id="IPR023674">
    <property type="entry name" value="Ribosomal_uL1-like"/>
</dbReference>
<evidence type="ECO:0000256" key="4">
    <source>
        <dbReference type="ARBA" id="ARBA00022980"/>
    </source>
</evidence>
<dbReference type="GO" id="GO:0003735">
    <property type="term" value="F:structural constituent of ribosome"/>
    <property type="evidence" value="ECO:0007669"/>
    <property type="project" value="InterPro"/>
</dbReference>
<dbReference type="AlphaFoldDB" id="A0A382C6W6"/>
<name>A0A382C6W6_9ZZZZ</name>
<organism evidence="6">
    <name type="scientific">marine metagenome</name>
    <dbReference type="NCBI Taxonomy" id="408172"/>
    <lineage>
        <taxon>unclassified sequences</taxon>
        <taxon>metagenomes</taxon>
        <taxon>ecological metagenomes</taxon>
    </lineage>
</organism>
<keyword evidence="4" id="KW-0689">Ribosomal protein</keyword>
<evidence type="ECO:0000256" key="3">
    <source>
        <dbReference type="ARBA" id="ARBA00022884"/>
    </source>
</evidence>
<dbReference type="GO" id="GO:0019843">
    <property type="term" value="F:rRNA binding"/>
    <property type="evidence" value="ECO:0007669"/>
    <property type="project" value="UniProtKB-KW"/>
</dbReference>
<dbReference type="SUPFAM" id="SSF56808">
    <property type="entry name" value="Ribosomal protein L1"/>
    <property type="match status" value="1"/>
</dbReference>
<dbReference type="PROSITE" id="PS01199">
    <property type="entry name" value="RIBOSOMAL_L1"/>
    <property type="match status" value="1"/>
</dbReference>
<dbReference type="Gene3D" id="3.40.50.790">
    <property type="match status" value="1"/>
</dbReference>
<dbReference type="EMBL" id="UINC01033092">
    <property type="protein sequence ID" value="SVB21816.1"/>
    <property type="molecule type" value="Genomic_DNA"/>
</dbReference>
<sequence>MALSKQRKIFNSNIDPIKEYSLNDAVKMLKDFKYVKFDETIELAINLGVDPRHADQNIRVSTTLPYGTGKEVKVLVFAQGPKEKEAKDAGADFVGKEFFDKLKSGWDDIDTIVATPDMMQELGKLGKVLGPKGLMPNPKSGTVTMDIEKAVKELKAGKIELRVEKNGIIHTRCGKSSFDDNALVENIRTIYDTLLKARPASVKGTYLKKISVSSTMGPGIKIDQGSIN</sequence>
<dbReference type="GO" id="GO:0006412">
    <property type="term" value="P:translation"/>
    <property type="evidence" value="ECO:0007669"/>
    <property type="project" value="InterPro"/>
</dbReference>